<dbReference type="Proteomes" id="UP000182444">
    <property type="component" value="Chromosome 1B"/>
</dbReference>
<reference evidence="9 11" key="2">
    <citation type="submission" date="2018-07" db="EMBL/GenBank/DDBJ databases">
        <title>Draft Genome Assemblies for Five Robust Yarrowia lipolytica Strains Exhibiting High Lipid Production and Pentose Sugar Utilization and Sugar Alcohol Secretion from Undetoxified Lignocellulosic Biomass Hydrolysates.</title>
        <authorList>
            <consortium name="DOE Joint Genome Institute"/>
            <person name="Walker C."/>
            <person name="Ryu S."/>
            <person name="Na H."/>
            <person name="Zane M."/>
            <person name="LaButti K."/>
            <person name="Lipzen A."/>
            <person name="Haridas S."/>
            <person name="Barry K."/>
            <person name="Grigoriev I.V."/>
            <person name="Quarterman J."/>
            <person name="Slininger P."/>
            <person name="Dien B."/>
            <person name="Trinh C.T."/>
        </authorList>
    </citation>
    <scope>NUCLEOTIDE SEQUENCE [LARGE SCALE GENOMIC DNA]</scope>
    <source>
        <strain evidence="9 11">YB392</strain>
    </source>
</reference>
<reference evidence="8 10" key="1">
    <citation type="journal article" date="2016" name="PLoS ONE">
        <title>Sequence Assembly of Yarrowia lipolytica Strain W29/CLIB89 Shows Transposable Element Diversity.</title>
        <authorList>
            <person name="Magnan C."/>
            <person name="Yu J."/>
            <person name="Chang I."/>
            <person name="Jahn E."/>
            <person name="Kanomata Y."/>
            <person name="Wu J."/>
            <person name="Zeller M."/>
            <person name="Oakes M."/>
            <person name="Baldi P."/>
            <person name="Sandmeyer S."/>
        </authorList>
    </citation>
    <scope>NUCLEOTIDE SEQUENCE [LARGE SCALE GENOMIC DNA]</scope>
    <source>
        <strain evidence="8">CLIB89</strain>
        <strain evidence="10">CLIB89(W29)</strain>
    </source>
</reference>
<feature type="binding site" evidence="4">
    <location>
        <begin position="16"/>
        <end position="21"/>
    </location>
    <ligand>
        <name>NADP(+)</name>
        <dbReference type="ChEBI" id="CHEBI:58349"/>
    </ligand>
</feature>
<dbReference type="EMBL" id="CP017554">
    <property type="protein sequence ID" value="AOW01692.1"/>
    <property type="molecule type" value="Genomic_DNA"/>
</dbReference>
<dbReference type="eggNOG" id="KOG3124">
    <property type="taxonomic scope" value="Eukaryota"/>
</dbReference>
<dbReference type="EC" id="1.5.1.2" evidence="5"/>
<dbReference type="Pfam" id="PF14748">
    <property type="entry name" value="P5CR_dimer"/>
    <property type="match status" value="1"/>
</dbReference>
<dbReference type="VEuPathDB" id="FungiDB:YALI1_B18955g"/>
<dbReference type="Gene3D" id="3.40.50.720">
    <property type="entry name" value="NAD(P)-binding Rossmann-like Domain"/>
    <property type="match status" value="1"/>
</dbReference>
<protein>
    <recommendedName>
        <fullName evidence="5">Pyrroline-5-carboxylate reductase</fullName>
        <ecNumber evidence="5">1.5.1.2</ecNumber>
    </recommendedName>
</protein>
<dbReference type="OrthoDB" id="10263291at2759"/>
<evidence type="ECO:0000313" key="10">
    <source>
        <dbReference type="Proteomes" id="UP000182444"/>
    </source>
</evidence>
<comment type="similarity">
    <text evidence="1 5">Belongs to the pyrroline-5-carboxylate reductase family.</text>
</comment>
<comment type="catalytic activity">
    <reaction evidence="5">
        <text>L-proline + NADP(+) = (S)-1-pyrroline-5-carboxylate + NADPH + 2 H(+)</text>
        <dbReference type="Rhea" id="RHEA:14109"/>
        <dbReference type="ChEBI" id="CHEBI:15378"/>
        <dbReference type="ChEBI" id="CHEBI:17388"/>
        <dbReference type="ChEBI" id="CHEBI:57783"/>
        <dbReference type="ChEBI" id="CHEBI:58349"/>
        <dbReference type="ChEBI" id="CHEBI:60039"/>
        <dbReference type="EC" id="1.5.1.2"/>
    </reaction>
</comment>
<evidence type="ECO:0000313" key="8">
    <source>
        <dbReference type="EMBL" id="AOW01692.1"/>
    </source>
</evidence>
<dbReference type="SUPFAM" id="SSF48179">
    <property type="entry name" value="6-phosphogluconate dehydrogenase C-terminal domain-like"/>
    <property type="match status" value="1"/>
</dbReference>
<dbReference type="GO" id="GO:0005829">
    <property type="term" value="C:cytosol"/>
    <property type="evidence" value="ECO:0007669"/>
    <property type="project" value="EnsemblFungi"/>
</dbReference>
<organism evidence="8 10">
    <name type="scientific">Yarrowia lipolytica</name>
    <name type="common">Candida lipolytica</name>
    <dbReference type="NCBI Taxonomy" id="4952"/>
    <lineage>
        <taxon>Eukaryota</taxon>
        <taxon>Fungi</taxon>
        <taxon>Dikarya</taxon>
        <taxon>Ascomycota</taxon>
        <taxon>Saccharomycotina</taxon>
        <taxon>Dipodascomycetes</taxon>
        <taxon>Dipodascales</taxon>
        <taxon>Dipodascales incertae sedis</taxon>
        <taxon>Yarrowia</taxon>
    </lineage>
</organism>
<dbReference type="PROSITE" id="PS00521">
    <property type="entry name" value="P5CR"/>
    <property type="match status" value="1"/>
</dbReference>
<dbReference type="InterPro" id="IPR000304">
    <property type="entry name" value="Pyrroline-COOH_reductase"/>
</dbReference>
<dbReference type="FunFam" id="1.10.3730.10:FF:000001">
    <property type="entry name" value="Pyrroline-5-carboxylate reductase"/>
    <property type="match status" value="1"/>
</dbReference>
<dbReference type="InterPro" id="IPR008927">
    <property type="entry name" value="6-PGluconate_DH-like_C_sf"/>
</dbReference>
<dbReference type="UniPathway" id="UPA00098">
    <property type="reaction ID" value="UER00361"/>
</dbReference>
<evidence type="ECO:0000256" key="5">
    <source>
        <dbReference type="RuleBase" id="RU003903"/>
    </source>
</evidence>
<dbReference type="PIRSF" id="PIRSF000193">
    <property type="entry name" value="Pyrrol-5-carb_rd"/>
    <property type="match status" value="1"/>
</dbReference>
<evidence type="ECO:0000256" key="2">
    <source>
        <dbReference type="ARBA" id="ARBA00022857"/>
    </source>
</evidence>
<gene>
    <name evidence="9" type="ORF">B0I71DRAFT_8711</name>
    <name evidence="8" type="ORF">YALI1_B18955g</name>
</gene>
<keyword evidence="5" id="KW-0641">Proline biosynthesis</keyword>
<keyword evidence="3 5" id="KW-0560">Oxidoreductase</keyword>
<evidence type="ECO:0000256" key="3">
    <source>
        <dbReference type="ARBA" id="ARBA00023002"/>
    </source>
</evidence>
<dbReference type="Gene3D" id="1.10.3730.10">
    <property type="entry name" value="ProC C-terminal domain-like"/>
    <property type="match status" value="1"/>
</dbReference>
<evidence type="ECO:0000256" key="4">
    <source>
        <dbReference type="PIRSR" id="PIRSR000193-1"/>
    </source>
</evidence>
<dbReference type="PANTHER" id="PTHR11645:SF0">
    <property type="entry name" value="PYRROLINE-5-CARBOXYLATE REDUCTASE 3"/>
    <property type="match status" value="1"/>
</dbReference>
<dbReference type="Proteomes" id="UP000256601">
    <property type="component" value="Unassembled WGS sequence"/>
</dbReference>
<dbReference type="VEuPathDB" id="FungiDB:YALI0_B14399g"/>
<keyword evidence="5" id="KW-0028">Amino-acid biosynthesis</keyword>
<dbReference type="GeneID" id="2906840"/>
<dbReference type="NCBIfam" id="TIGR00112">
    <property type="entry name" value="proC"/>
    <property type="match status" value="1"/>
</dbReference>
<dbReference type="GO" id="GO:0042802">
    <property type="term" value="F:identical protein binding"/>
    <property type="evidence" value="ECO:0007669"/>
    <property type="project" value="EnsemblFungi"/>
</dbReference>
<dbReference type="KEGG" id="yli:2906840"/>
<dbReference type="HAMAP" id="MF_01925">
    <property type="entry name" value="P5C_reductase"/>
    <property type="match status" value="1"/>
</dbReference>
<proteinExistence type="inferred from homology"/>
<evidence type="ECO:0000259" key="6">
    <source>
        <dbReference type="Pfam" id="PF03807"/>
    </source>
</evidence>
<dbReference type="PANTHER" id="PTHR11645">
    <property type="entry name" value="PYRROLINE-5-CARBOXYLATE REDUCTASE"/>
    <property type="match status" value="1"/>
</dbReference>
<dbReference type="SUPFAM" id="SSF51735">
    <property type="entry name" value="NAD(P)-binding Rossmann-fold domains"/>
    <property type="match status" value="1"/>
</dbReference>
<dbReference type="GO" id="GO:0004735">
    <property type="term" value="F:pyrroline-5-carboxylate reductase activity"/>
    <property type="evidence" value="ECO:0007669"/>
    <property type="project" value="UniProtKB-EC"/>
</dbReference>
<feature type="domain" description="Pyrroline-5-carboxylate reductase catalytic N-terminal" evidence="6">
    <location>
        <begin position="12"/>
        <end position="121"/>
    </location>
</feature>
<dbReference type="InterPro" id="IPR036291">
    <property type="entry name" value="NAD(P)-bd_dom_sf"/>
</dbReference>
<dbReference type="OMA" id="VWAVKPQ"/>
<evidence type="ECO:0000313" key="11">
    <source>
        <dbReference type="Proteomes" id="UP000256601"/>
    </source>
</evidence>
<evidence type="ECO:0000256" key="1">
    <source>
        <dbReference type="ARBA" id="ARBA00005525"/>
    </source>
</evidence>
<dbReference type="InterPro" id="IPR029036">
    <property type="entry name" value="P5CR_dimer"/>
</dbReference>
<sequence length="299" mass="31175">MGVDIQLKDGYTICFLGCGTMGTAVLGAVLDSLSKGNKEGDAPKPGKFMACVTRQESADRLHKDLTSSAPDIPVEILINDNGSAYKADVFVLGSKPYMAEKILTPLQQMLEGKVLVSLLAGKTIADIESYSGRCPKPLVVRAMTNTPSRIGAGMTVLSFPDNATVDESVVNAVSWIFEQTGKCITLEEKQMDVSTALCGSSPAFCFLIIEALADGAVRMGMPYNTAFQCAAQSMLGAAKMVVESGQHPAVLKSAVCTPGGTTIGGLLALEDKGVRSSVARAVEESTNIAKSLGGGAAKK</sequence>
<dbReference type="Pfam" id="PF03807">
    <property type="entry name" value="F420_oxidored"/>
    <property type="match status" value="1"/>
</dbReference>
<evidence type="ECO:0000259" key="7">
    <source>
        <dbReference type="Pfam" id="PF14748"/>
    </source>
</evidence>
<dbReference type="AlphaFoldDB" id="A0A1D8N7U1"/>
<accession>A0A1D8N7U1</accession>
<feature type="domain" description="Pyrroline-5-carboxylate reductase dimerisation" evidence="7">
    <location>
        <begin position="188"/>
        <end position="291"/>
    </location>
</feature>
<name>A0A1D8N7U1_YARLL</name>
<comment type="pathway">
    <text evidence="5">Amino-acid biosynthesis; L-proline biosynthesis; L-proline from L-glutamate 5-semialdehyde: step 1/1.</text>
</comment>
<dbReference type="EMBL" id="KZ859064">
    <property type="protein sequence ID" value="RDW23802.1"/>
    <property type="molecule type" value="Genomic_DNA"/>
</dbReference>
<keyword evidence="2 4" id="KW-0521">NADP</keyword>
<dbReference type="InterPro" id="IPR053790">
    <property type="entry name" value="P5CR-like_CS"/>
</dbReference>
<dbReference type="InterPro" id="IPR028939">
    <property type="entry name" value="P5C_Rdtase_cat_N"/>
</dbReference>
<dbReference type="RefSeq" id="XP_500882.1">
    <property type="nucleotide sequence ID" value="XM_500882.1"/>
</dbReference>
<dbReference type="GO" id="GO:0055129">
    <property type="term" value="P:L-proline biosynthetic process"/>
    <property type="evidence" value="ECO:0007669"/>
    <property type="project" value="UniProtKB-UniPathway"/>
</dbReference>
<evidence type="ECO:0000313" key="9">
    <source>
        <dbReference type="EMBL" id="RDW23802.1"/>
    </source>
</evidence>